<evidence type="ECO:0000256" key="5">
    <source>
        <dbReference type="ARBA" id="ARBA00022454"/>
    </source>
</evidence>
<keyword evidence="9" id="KW-0498">Mitosis</keyword>
<proteinExistence type="inferred from homology"/>
<evidence type="ECO:0000256" key="2">
    <source>
        <dbReference type="ARBA" id="ARBA00004186"/>
    </source>
</evidence>
<evidence type="ECO:0000256" key="1">
    <source>
        <dbReference type="ARBA" id="ARBA00004123"/>
    </source>
</evidence>
<evidence type="ECO:0000256" key="13">
    <source>
        <dbReference type="ARBA" id="ARBA00023242"/>
    </source>
</evidence>
<comment type="subcellular location">
    <subcellularLocation>
        <location evidence="3">Chromosome</location>
        <location evidence="3">Centromere</location>
        <location evidence="3">Kinetochore</location>
    </subcellularLocation>
    <subcellularLocation>
        <location evidence="2">Cytoplasm</location>
        <location evidence="2">Cytoskeleton</location>
        <location evidence="2">Spindle</location>
    </subcellularLocation>
    <subcellularLocation>
        <location evidence="1">Nucleus</location>
    </subcellularLocation>
</comment>
<evidence type="ECO:0000256" key="3">
    <source>
        <dbReference type="ARBA" id="ARBA00004629"/>
    </source>
</evidence>
<evidence type="ECO:0000256" key="14">
    <source>
        <dbReference type="ARBA" id="ARBA00023306"/>
    </source>
</evidence>
<dbReference type="Pfam" id="PF08656">
    <property type="entry name" value="DASH_Dad3"/>
    <property type="match status" value="1"/>
</dbReference>
<reference evidence="18" key="1">
    <citation type="submission" date="2021-06" db="EMBL/GenBank/DDBJ databases">
        <authorList>
            <person name="Kallberg Y."/>
            <person name="Tangrot J."/>
            <person name="Rosling A."/>
        </authorList>
    </citation>
    <scope>NUCLEOTIDE SEQUENCE</scope>
    <source>
        <strain evidence="18">87-6 pot B 2015</strain>
    </source>
</reference>
<dbReference type="GO" id="GO:0005874">
    <property type="term" value="C:microtubule"/>
    <property type="evidence" value="ECO:0007669"/>
    <property type="project" value="UniProtKB-KW"/>
</dbReference>
<keyword evidence="5" id="KW-0158">Chromosome</keyword>
<evidence type="ECO:0000256" key="12">
    <source>
        <dbReference type="ARBA" id="ARBA00023212"/>
    </source>
</evidence>
<protein>
    <recommendedName>
        <fullName evidence="16">DASH complex subunit DAD3</fullName>
    </recommendedName>
    <alternativeName>
        <fullName evidence="17">Outer kinetochore protein DAD3</fullName>
    </alternativeName>
</protein>
<name>A0A9N8UX62_FUNMO</name>
<evidence type="ECO:0000256" key="16">
    <source>
        <dbReference type="ARBA" id="ARBA00044179"/>
    </source>
</evidence>
<evidence type="ECO:0000256" key="11">
    <source>
        <dbReference type="ARBA" id="ARBA00022838"/>
    </source>
</evidence>
<gene>
    <name evidence="18" type="ORF">FMOSSE_LOCUS40</name>
</gene>
<keyword evidence="6" id="KW-0963">Cytoplasm</keyword>
<keyword evidence="19" id="KW-1185">Reference proteome</keyword>
<dbReference type="AlphaFoldDB" id="A0A9N8UX62"/>
<comment type="similarity">
    <text evidence="4">Belongs to the DASH complex DAD3 family.</text>
</comment>
<dbReference type="InterPro" id="IPR013965">
    <property type="entry name" value="DASH_Dad3"/>
</dbReference>
<evidence type="ECO:0000256" key="10">
    <source>
        <dbReference type="ARBA" id="ARBA00022829"/>
    </source>
</evidence>
<dbReference type="Proteomes" id="UP000789375">
    <property type="component" value="Unassembled WGS sequence"/>
</dbReference>
<dbReference type="GO" id="GO:0008608">
    <property type="term" value="P:attachment of spindle microtubules to kinetochore"/>
    <property type="evidence" value="ECO:0007669"/>
    <property type="project" value="InterPro"/>
</dbReference>
<evidence type="ECO:0000313" key="18">
    <source>
        <dbReference type="EMBL" id="CAG8434170.1"/>
    </source>
</evidence>
<keyword evidence="7" id="KW-0132">Cell division</keyword>
<evidence type="ECO:0000256" key="15">
    <source>
        <dbReference type="ARBA" id="ARBA00023328"/>
    </source>
</evidence>
<comment type="caution">
    <text evidence="18">The sequence shown here is derived from an EMBL/GenBank/DDBJ whole genome shotgun (WGS) entry which is preliminary data.</text>
</comment>
<dbReference type="GO" id="GO:0042729">
    <property type="term" value="C:DASH complex"/>
    <property type="evidence" value="ECO:0007669"/>
    <property type="project" value="InterPro"/>
</dbReference>
<evidence type="ECO:0000256" key="8">
    <source>
        <dbReference type="ARBA" id="ARBA00022701"/>
    </source>
</evidence>
<organism evidence="18 19">
    <name type="scientific">Funneliformis mosseae</name>
    <name type="common">Endomycorrhizal fungus</name>
    <name type="synonym">Glomus mosseae</name>
    <dbReference type="NCBI Taxonomy" id="27381"/>
    <lineage>
        <taxon>Eukaryota</taxon>
        <taxon>Fungi</taxon>
        <taxon>Fungi incertae sedis</taxon>
        <taxon>Mucoromycota</taxon>
        <taxon>Glomeromycotina</taxon>
        <taxon>Glomeromycetes</taxon>
        <taxon>Glomerales</taxon>
        <taxon>Glomeraceae</taxon>
        <taxon>Funneliformis</taxon>
    </lineage>
</organism>
<keyword evidence="11" id="KW-0995">Kinetochore</keyword>
<sequence length="94" mass="10640">MNIQQSTNVSPINLEKDILSEYEKLGSHIDKINVTITQMNTSDIVILVDKLRTLEKKIGLVYTLFKASVYSLITASDQENVNNIEESTNRPPIF</sequence>
<dbReference type="PANTHER" id="PTHR28017">
    <property type="entry name" value="DASH COMPLEX SUBUNIT DAD3"/>
    <property type="match status" value="1"/>
</dbReference>
<dbReference type="PANTHER" id="PTHR28017:SF1">
    <property type="entry name" value="DASH COMPLEX SUBUNIT DAD3"/>
    <property type="match status" value="1"/>
</dbReference>
<evidence type="ECO:0000256" key="17">
    <source>
        <dbReference type="ARBA" id="ARBA00044305"/>
    </source>
</evidence>
<evidence type="ECO:0000256" key="6">
    <source>
        <dbReference type="ARBA" id="ARBA00022490"/>
    </source>
</evidence>
<evidence type="ECO:0000313" key="19">
    <source>
        <dbReference type="Proteomes" id="UP000789375"/>
    </source>
</evidence>
<evidence type="ECO:0000256" key="4">
    <source>
        <dbReference type="ARBA" id="ARBA00006277"/>
    </source>
</evidence>
<evidence type="ECO:0000256" key="7">
    <source>
        <dbReference type="ARBA" id="ARBA00022618"/>
    </source>
</evidence>
<dbReference type="GO" id="GO:0051301">
    <property type="term" value="P:cell division"/>
    <property type="evidence" value="ECO:0007669"/>
    <property type="project" value="UniProtKB-KW"/>
</dbReference>
<keyword evidence="15" id="KW-0137">Centromere</keyword>
<keyword evidence="8" id="KW-0493">Microtubule</keyword>
<dbReference type="GO" id="GO:0051010">
    <property type="term" value="F:microtubule plus-end binding"/>
    <property type="evidence" value="ECO:0007669"/>
    <property type="project" value="TreeGrafter"/>
</dbReference>
<keyword evidence="12" id="KW-0206">Cytoskeleton</keyword>
<dbReference type="EMBL" id="CAJVPP010000004">
    <property type="protein sequence ID" value="CAG8434170.1"/>
    <property type="molecule type" value="Genomic_DNA"/>
</dbReference>
<evidence type="ECO:0000256" key="9">
    <source>
        <dbReference type="ARBA" id="ARBA00022776"/>
    </source>
</evidence>
<accession>A0A9N8UX62</accession>
<keyword evidence="10" id="KW-0159">Chromosome partition</keyword>
<keyword evidence="13" id="KW-0539">Nucleus</keyword>
<dbReference type="GO" id="GO:0072686">
    <property type="term" value="C:mitotic spindle"/>
    <property type="evidence" value="ECO:0007669"/>
    <property type="project" value="InterPro"/>
</dbReference>
<keyword evidence="14" id="KW-0131">Cell cycle</keyword>